<evidence type="ECO:0000313" key="2">
    <source>
        <dbReference type="Proteomes" id="UP001382904"/>
    </source>
</evidence>
<reference evidence="1 2" key="1">
    <citation type="submission" date="2024-03" db="EMBL/GenBank/DDBJ databases">
        <title>Novel Streptomyces species of biotechnological and ecological value are a feature of Machair soil.</title>
        <authorList>
            <person name="Prole J.R."/>
            <person name="Goodfellow M."/>
            <person name="Allenby N."/>
            <person name="Ward A.C."/>
        </authorList>
    </citation>
    <scope>NUCLEOTIDE SEQUENCE [LARGE SCALE GENOMIC DNA]</scope>
    <source>
        <strain evidence="1 2">MS1.HAVA.3</strain>
    </source>
</reference>
<dbReference type="EMBL" id="JBBKAM010000002">
    <property type="protein sequence ID" value="MEJ8641114.1"/>
    <property type="molecule type" value="Genomic_DNA"/>
</dbReference>
<comment type="caution">
    <text evidence="1">The sequence shown here is derived from an EMBL/GenBank/DDBJ whole genome shotgun (WGS) entry which is preliminary data.</text>
</comment>
<proteinExistence type="predicted"/>
<organism evidence="1 2">
    <name type="scientific">Streptomyces caledonius</name>
    <dbReference type="NCBI Taxonomy" id="3134107"/>
    <lineage>
        <taxon>Bacteria</taxon>
        <taxon>Bacillati</taxon>
        <taxon>Actinomycetota</taxon>
        <taxon>Actinomycetes</taxon>
        <taxon>Kitasatosporales</taxon>
        <taxon>Streptomycetaceae</taxon>
        <taxon>Streptomyces</taxon>
    </lineage>
</organism>
<sequence length="177" mass="19509">MDDLEWGFRVCASGLPITLSPQVYALHLPHTRDALANQRTEERNYERFLAKWPRRDVELCRFIGDTRANSAWPEYLDALAAAGGAATLGVAVGTVKGERSARFGVPLDRAGKPLDDGYTTGFDAPENVTVLPLTGLSTPFRTEEFATVWLEESLQRLPEPYRSGVVTEAKRVTRSGA</sequence>
<name>A0ABU8TZQ9_9ACTN</name>
<evidence type="ECO:0000313" key="1">
    <source>
        <dbReference type="EMBL" id="MEJ8641114.1"/>
    </source>
</evidence>
<accession>A0ABU8TZQ9</accession>
<keyword evidence="2" id="KW-1185">Reference proteome</keyword>
<dbReference type="Proteomes" id="UP001382904">
    <property type="component" value="Unassembled WGS sequence"/>
</dbReference>
<gene>
    <name evidence="1" type="ORF">WKI68_05805</name>
</gene>
<protein>
    <submittedName>
        <fullName evidence="1">Uncharacterized protein</fullName>
    </submittedName>
</protein>